<evidence type="ECO:0000259" key="7">
    <source>
        <dbReference type="PROSITE" id="PS50885"/>
    </source>
</evidence>
<evidence type="ECO:0000256" key="2">
    <source>
        <dbReference type="ARBA" id="ARBA00029447"/>
    </source>
</evidence>
<feature type="domain" description="HAMP" evidence="7">
    <location>
        <begin position="412"/>
        <end position="462"/>
    </location>
</feature>
<keyword evidence="1 3" id="KW-0807">Transducer</keyword>
<keyword evidence="5" id="KW-0472">Membrane</keyword>
<dbReference type="Pfam" id="PF00015">
    <property type="entry name" value="MCPsignal"/>
    <property type="match status" value="1"/>
</dbReference>
<dbReference type="InterPro" id="IPR003660">
    <property type="entry name" value="HAMP_dom"/>
</dbReference>
<evidence type="ECO:0000256" key="1">
    <source>
        <dbReference type="ARBA" id="ARBA00023224"/>
    </source>
</evidence>
<reference evidence="8 9" key="1">
    <citation type="journal article" date="2014" name="Genome Announc.">
        <title>Draft genome sequences of eight enterohepatic helicobacter species isolated from both laboratory and wild rodents.</title>
        <authorList>
            <person name="Sheh A."/>
            <person name="Shen Z."/>
            <person name="Fox J.G."/>
        </authorList>
    </citation>
    <scope>NUCLEOTIDE SEQUENCE [LARGE SCALE GENOMIC DNA]</scope>
    <source>
        <strain evidence="8 9">MIT 97-6194</strain>
    </source>
</reference>
<evidence type="ECO:0000259" key="6">
    <source>
        <dbReference type="PROSITE" id="PS50111"/>
    </source>
</evidence>
<name>A0A347W5R9_9HELI</name>
<feature type="coiled-coil region" evidence="4">
    <location>
        <begin position="513"/>
        <end position="551"/>
    </location>
</feature>
<gene>
    <name evidence="8" type="ORF">LS64_004775</name>
</gene>
<dbReference type="PROSITE" id="PS50885">
    <property type="entry name" value="HAMP"/>
    <property type="match status" value="1"/>
</dbReference>
<keyword evidence="5" id="KW-1133">Transmembrane helix</keyword>
<evidence type="ECO:0000256" key="3">
    <source>
        <dbReference type="PROSITE-ProRule" id="PRU00284"/>
    </source>
</evidence>
<feature type="transmembrane region" description="Helical" evidence="5">
    <location>
        <begin position="326"/>
        <end position="349"/>
    </location>
</feature>
<sequence>MSFYSRLSIGAKVSLMVALLVILGISILSAFILIISKNTVEEEGHKIVNQASWRYINRVEGVATKIIESMLIGATTINSHLERTDIEIIDLKDVIQAIPNNVSALTHVYLYLPNYHVPDGREFDDFRVANGLVILAEQNAQGNSGMGTKAQIIKAEPGIANFMSIRRTIESNKPSLSPPISIDFKGQKQFVQGFAVPIHNRNGQVIGALGGFVNFEVIGAPFVAERARIFENDQRFMIDENGVILINQNKNFIGKKLTEVAPGALTEALVAKAKNGEAAILPYKTAAGIEGLAGMRSVSPIEGSGAQWNVVAYIPNESIFEPLRELLWTIAVCSLIATICIIVGTMLYIKSSVALRIKLILTTLTEAFKYINHETNTKPKLLKIRAQDELGTMGLEINDNIEHTQQGIDKDSKAVAQSVETAKRIESGDLSARISEEPANPQLIQLKNVLNSMLDVLQGKIGKDTNEIARVFDSYTRLDFTTEVRDAQGRVEVVTNTLGGVIREMLTTSAKFANDLSEKSKDLESAVHTLKESADKQASNLEQTATAVEQITSSMQSVSGRTSEVIGQSEDIKNVIGIIRDIADQTNLLALNAAIEAARAGEHGRGFAVVADEVRKLAERTQKSLGEIEANTNVLVQSINDMAESIKEQATGIEQINNSISQLESVTQQNTQIAANSQEISTAVETIAKEILDDVNKKKF</sequence>
<accession>A0A347W5R9</accession>
<dbReference type="RefSeq" id="WP_118949355.1">
    <property type="nucleotide sequence ID" value="NZ_JRMP02000005.1"/>
</dbReference>
<evidence type="ECO:0000256" key="5">
    <source>
        <dbReference type="SAM" id="Phobius"/>
    </source>
</evidence>
<dbReference type="SUPFAM" id="SSF58104">
    <property type="entry name" value="Methyl-accepting chemotaxis protein (MCP) signaling domain"/>
    <property type="match status" value="1"/>
</dbReference>
<feature type="transmembrane region" description="Helical" evidence="5">
    <location>
        <begin position="12"/>
        <end position="35"/>
    </location>
</feature>
<dbReference type="STRING" id="1548018.LS64_08515"/>
<dbReference type="SMART" id="SM00283">
    <property type="entry name" value="MA"/>
    <property type="match status" value="1"/>
</dbReference>
<dbReference type="GO" id="GO:0016020">
    <property type="term" value="C:membrane"/>
    <property type="evidence" value="ECO:0007669"/>
    <property type="project" value="InterPro"/>
</dbReference>
<dbReference type="InterPro" id="IPR004089">
    <property type="entry name" value="MCPsignal_dom"/>
</dbReference>
<evidence type="ECO:0000313" key="9">
    <source>
        <dbReference type="Proteomes" id="UP000029714"/>
    </source>
</evidence>
<feature type="domain" description="Methyl-accepting transducer" evidence="6">
    <location>
        <begin position="502"/>
        <end position="700"/>
    </location>
</feature>
<proteinExistence type="inferred from homology"/>
<dbReference type="PANTHER" id="PTHR32089:SF112">
    <property type="entry name" value="LYSOZYME-LIKE PROTEIN-RELATED"/>
    <property type="match status" value="1"/>
</dbReference>
<keyword evidence="9" id="KW-1185">Reference proteome</keyword>
<dbReference type="GO" id="GO:0007165">
    <property type="term" value="P:signal transduction"/>
    <property type="evidence" value="ECO:0007669"/>
    <property type="project" value="UniProtKB-KW"/>
</dbReference>
<keyword evidence="4" id="KW-0175">Coiled coil</keyword>
<evidence type="ECO:0000256" key="4">
    <source>
        <dbReference type="SAM" id="Coils"/>
    </source>
</evidence>
<dbReference type="Proteomes" id="UP000029714">
    <property type="component" value="Unassembled WGS sequence"/>
</dbReference>
<dbReference type="Gene3D" id="1.10.287.950">
    <property type="entry name" value="Methyl-accepting chemotaxis protein"/>
    <property type="match status" value="1"/>
</dbReference>
<keyword evidence="5" id="KW-0812">Transmembrane</keyword>
<dbReference type="PANTHER" id="PTHR32089">
    <property type="entry name" value="METHYL-ACCEPTING CHEMOTAXIS PROTEIN MCPB"/>
    <property type="match status" value="1"/>
</dbReference>
<dbReference type="EMBL" id="JRMP02000005">
    <property type="protein sequence ID" value="TLD94811.1"/>
    <property type="molecule type" value="Genomic_DNA"/>
</dbReference>
<protein>
    <submittedName>
        <fullName evidence="8">Methyl-accepting chemotaxis protein</fullName>
    </submittedName>
</protein>
<comment type="similarity">
    <text evidence="2">Belongs to the methyl-accepting chemotaxis (MCP) protein family.</text>
</comment>
<dbReference type="PROSITE" id="PS50111">
    <property type="entry name" value="CHEMOTAXIS_TRANSDUC_2"/>
    <property type="match status" value="1"/>
</dbReference>
<organism evidence="8 9">
    <name type="scientific">Helicobacter saguini</name>
    <dbReference type="NCBI Taxonomy" id="1548018"/>
    <lineage>
        <taxon>Bacteria</taxon>
        <taxon>Pseudomonadati</taxon>
        <taxon>Campylobacterota</taxon>
        <taxon>Epsilonproteobacteria</taxon>
        <taxon>Campylobacterales</taxon>
        <taxon>Helicobacteraceae</taxon>
        <taxon>Helicobacter</taxon>
    </lineage>
</organism>
<comment type="caution">
    <text evidence="8">The sequence shown here is derived from an EMBL/GenBank/DDBJ whole genome shotgun (WGS) entry which is preliminary data.</text>
</comment>
<dbReference type="Gene3D" id="3.30.450.20">
    <property type="entry name" value="PAS domain"/>
    <property type="match status" value="1"/>
</dbReference>
<evidence type="ECO:0000313" key="8">
    <source>
        <dbReference type="EMBL" id="TLD94811.1"/>
    </source>
</evidence>
<dbReference type="Gene3D" id="1.20.120.1530">
    <property type="match status" value="1"/>
</dbReference>
<reference evidence="8 9" key="2">
    <citation type="journal article" date="2016" name="Infect. Immun.">
        <title>Helicobacter saguini, a Novel Helicobacter Isolated from Cotton-Top Tamarins with Ulcerative Colitis, Has Proinflammatory Properties and Induces Typhlocolitis and Dysplasia in Gnotobiotic IL-10-/- Mice.</title>
        <authorList>
            <person name="Shen Z."/>
            <person name="Mannion A."/>
            <person name="Whary M.T."/>
            <person name="Muthupalani S."/>
            <person name="Sheh A."/>
            <person name="Feng Y."/>
            <person name="Gong G."/>
            <person name="Vandamme P."/>
            <person name="Holcombe H.R."/>
            <person name="Paster B.J."/>
            <person name="Fox J.G."/>
        </authorList>
    </citation>
    <scope>NUCLEOTIDE SEQUENCE [LARGE SCALE GENOMIC DNA]</scope>
    <source>
        <strain evidence="8 9">MIT 97-6194</strain>
    </source>
</reference>
<dbReference type="AlphaFoldDB" id="A0A347W5R9"/>